<accession>A0A6D2HT25</accession>
<sequence length="114" mass="13139">MAESHQNAIQVMSLHEDEPVDMPDTPSFKVFDQNANSLLGRLLNPDCQPMDKMIEDMPRVWRVYDRVRGIALSWEKLQFIFEREEDLETVLKDRHGPITTGLCWWIGGSPPAPC</sequence>
<comment type="caution">
    <text evidence="2">The sequence shown here is derived from an EMBL/GenBank/DDBJ whole genome shotgun (WGS) entry which is preliminary data.</text>
</comment>
<dbReference type="InterPro" id="IPR025558">
    <property type="entry name" value="DUF4283"/>
</dbReference>
<reference evidence="2" key="1">
    <citation type="submission" date="2020-01" db="EMBL/GenBank/DDBJ databases">
        <authorList>
            <person name="Mishra B."/>
        </authorList>
    </citation>
    <scope>NUCLEOTIDE SEQUENCE [LARGE SCALE GENOMIC DNA]</scope>
</reference>
<evidence type="ECO:0000313" key="2">
    <source>
        <dbReference type="EMBL" id="CAA7017745.1"/>
    </source>
</evidence>
<gene>
    <name evidence="2" type="ORF">MERR_LOCUS4980</name>
</gene>
<proteinExistence type="predicted"/>
<dbReference type="OrthoDB" id="1103338at2759"/>
<dbReference type="Proteomes" id="UP000467841">
    <property type="component" value="Unassembled WGS sequence"/>
</dbReference>
<keyword evidence="3" id="KW-1185">Reference proteome</keyword>
<feature type="domain" description="DUF4283" evidence="1">
    <location>
        <begin position="33"/>
        <end position="92"/>
    </location>
</feature>
<dbReference type="Pfam" id="PF14111">
    <property type="entry name" value="DUF4283"/>
    <property type="match status" value="1"/>
</dbReference>
<evidence type="ECO:0000259" key="1">
    <source>
        <dbReference type="Pfam" id="PF14111"/>
    </source>
</evidence>
<dbReference type="AlphaFoldDB" id="A0A6D2HT25"/>
<name>A0A6D2HT25_9BRAS</name>
<organism evidence="2 3">
    <name type="scientific">Microthlaspi erraticum</name>
    <dbReference type="NCBI Taxonomy" id="1685480"/>
    <lineage>
        <taxon>Eukaryota</taxon>
        <taxon>Viridiplantae</taxon>
        <taxon>Streptophyta</taxon>
        <taxon>Embryophyta</taxon>
        <taxon>Tracheophyta</taxon>
        <taxon>Spermatophyta</taxon>
        <taxon>Magnoliopsida</taxon>
        <taxon>eudicotyledons</taxon>
        <taxon>Gunneridae</taxon>
        <taxon>Pentapetalae</taxon>
        <taxon>rosids</taxon>
        <taxon>malvids</taxon>
        <taxon>Brassicales</taxon>
        <taxon>Brassicaceae</taxon>
        <taxon>Coluteocarpeae</taxon>
        <taxon>Microthlaspi</taxon>
    </lineage>
</organism>
<protein>
    <recommendedName>
        <fullName evidence="1">DUF4283 domain-containing protein</fullName>
    </recommendedName>
</protein>
<evidence type="ECO:0000313" key="3">
    <source>
        <dbReference type="Proteomes" id="UP000467841"/>
    </source>
</evidence>
<dbReference type="EMBL" id="CACVBM020000333">
    <property type="protein sequence ID" value="CAA7017745.1"/>
    <property type="molecule type" value="Genomic_DNA"/>
</dbReference>